<protein>
    <submittedName>
        <fullName evidence="1">Uncharacterized protein</fullName>
    </submittedName>
</protein>
<organism evidence="1 2">
    <name type="scientific">Rosa chinensis</name>
    <name type="common">China rose</name>
    <dbReference type="NCBI Taxonomy" id="74649"/>
    <lineage>
        <taxon>Eukaryota</taxon>
        <taxon>Viridiplantae</taxon>
        <taxon>Streptophyta</taxon>
        <taxon>Embryophyta</taxon>
        <taxon>Tracheophyta</taxon>
        <taxon>Spermatophyta</taxon>
        <taxon>Magnoliopsida</taxon>
        <taxon>eudicotyledons</taxon>
        <taxon>Gunneridae</taxon>
        <taxon>Pentapetalae</taxon>
        <taxon>rosids</taxon>
        <taxon>fabids</taxon>
        <taxon>Rosales</taxon>
        <taxon>Rosaceae</taxon>
        <taxon>Rosoideae</taxon>
        <taxon>Rosoideae incertae sedis</taxon>
        <taxon>Rosa</taxon>
    </lineage>
</organism>
<gene>
    <name evidence="1" type="ORF">RchiOBHm_Chr4g0384871</name>
</gene>
<keyword evidence="2" id="KW-1185">Reference proteome</keyword>
<evidence type="ECO:0000313" key="1">
    <source>
        <dbReference type="EMBL" id="PRQ35841.1"/>
    </source>
</evidence>
<reference evidence="1 2" key="1">
    <citation type="journal article" date="2018" name="Nat. Genet.">
        <title>The Rosa genome provides new insights in the design of modern roses.</title>
        <authorList>
            <person name="Bendahmane M."/>
        </authorList>
    </citation>
    <scope>NUCLEOTIDE SEQUENCE [LARGE SCALE GENOMIC DNA]</scope>
    <source>
        <strain evidence="2">cv. Old Blush</strain>
    </source>
</reference>
<dbReference type="Gramene" id="PRQ35841">
    <property type="protein sequence ID" value="PRQ35841"/>
    <property type="gene ID" value="RchiOBHm_Chr4g0384871"/>
</dbReference>
<sequence>MTNNLAEYFNSWILPLRSLPIFDIVDEIKLKIMDMIADWKEDIKSWFIELCLVMEKKIKENLETLVNEQV</sequence>
<name>A0A2P6QNT3_ROSCH</name>
<comment type="caution">
    <text evidence="1">The sequence shown here is derived from an EMBL/GenBank/DDBJ whole genome shotgun (WGS) entry which is preliminary data.</text>
</comment>
<dbReference type="EMBL" id="PDCK01000042">
    <property type="protein sequence ID" value="PRQ35841.1"/>
    <property type="molecule type" value="Genomic_DNA"/>
</dbReference>
<dbReference type="AlphaFoldDB" id="A0A2P6QNT3"/>
<evidence type="ECO:0000313" key="2">
    <source>
        <dbReference type="Proteomes" id="UP000238479"/>
    </source>
</evidence>
<dbReference type="Proteomes" id="UP000238479">
    <property type="component" value="Chromosome 4"/>
</dbReference>
<proteinExistence type="predicted"/>
<accession>A0A2P6QNT3</accession>